<dbReference type="Proteomes" id="UP000265020">
    <property type="component" value="Unassembled WGS sequence"/>
</dbReference>
<dbReference type="InterPro" id="IPR016187">
    <property type="entry name" value="CTDL_fold"/>
</dbReference>
<proteinExistence type="predicted"/>
<dbReference type="Ensembl" id="ENSCVAT00000009074.1">
    <property type="protein sequence ID" value="ENSCVAP00000004017.1"/>
    <property type="gene ID" value="ENSCVAG00000005278.1"/>
</dbReference>
<dbReference type="OMA" id="RYCETWR"/>
<reference evidence="2" key="2">
    <citation type="submission" date="2025-09" db="UniProtKB">
        <authorList>
            <consortium name="Ensembl"/>
        </authorList>
    </citation>
    <scope>IDENTIFICATION</scope>
</reference>
<evidence type="ECO:0000313" key="3">
    <source>
        <dbReference type="Proteomes" id="UP000265020"/>
    </source>
</evidence>
<keyword evidence="3" id="KW-1185">Reference proteome</keyword>
<dbReference type="Gene3D" id="3.10.100.10">
    <property type="entry name" value="Mannose-Binding Protein A, subunit A"/>
    <property type="match status" value="1"/>
</dbReference>
<protein>
    <recommendedName>
        <fullName evidence="1">Collagenase NC10/endostatin domain-containing protein</fullName>
    </recommendedName>
</protein>
<name>A0A3Q2CG81_CYPVA</name>
<sequence>MTELLLSLRPCFGLGNMQDICSLCTAILAVLIKSKRLKHSKKFCPFQLHLIALNAPQSGNMRGIRGADFLCFQQARAVGLKGTFRAFLSSKLQDLYTIVRRSDRDSFPIMNLKNQVLFSSWESIFSEDKSKMRENVPLYSFDGRDILRDSAWPEKMVWHGSSKKGHRQMDHYCETWRAGDRAVTGLASSLQSGHLLQQTPSSCSSSYVVLCIENAFTSPSK</sequence>
<dbReference type="InterPro" id="IPR010515">
    <property type="entry name" value="Collagenase_NC10/endostatin"/>
</dbReference>
<dbReference type="GeneTree" id="ENSGT00940000158212"/>
<dbReference type="STRING" id="28743.ENSCVAP00000004017"/>
<dbReference type="Pfam" id="PF06482">
    <property type="entry name" value="Endostatin"/>
    <property type="match status" value="1"/>
</dbReference>
<evidence type="ECO:0000259" key="1">
    <source>
        <dbReference type="Pfam" id="PF06482"/>
    </source>
</evidence>
<reference evidence="2" key="1">
    <citation type="submission" date="2025-08" db="UniProtKB">
        <authorList>
            <consortium name="Ensembl"/>
        </authorList>
    </citation>
    <scope>IDENTIFICATION</scope>
</reference>
<dbReference type="InterPro" id="IPR016186">
    <property type="entry name" value="C-type_lectin-like/link_sf"/>
</dbReference>
<accession>A0A3Q2CG81</accession>
<feature type="domain" description="Collagenase NC10/endostatin" evidence="1">
    <location>
        <begin position="48"/>
        <end position="216"/>
    </location>
</feature>
<dbReference type="SUPFAM" id="SSF56436">
    <property type="entry name" value="C-type lectin-like"/>
    <property type="match status" value="1"/>
</dbReference>
<dbReference type="AlphaFoldDB" id="A0A3Q2CG81"/>
<dbReference type="CDD" id="cd00247">
    <property type="entry name" value="Endostatin-like"/>
    <property type="match status" value="1"/>
</dbReference>
<evidence type="ECO:0000313" key="2">
    <source>
        <dbReference type="Ensembl" id="ENSCVAP00000004017.1"/>
    </source>
</evidence>
<dbReference type="FunFam" id="3.10.100.10:FF:000008">
    <property type="entry name" value="collagen alpha-1(XVIII) chain isoform X1"/>
    <property type="match status" value="1"/>
</dbReference>
<organism evidence="2 3">
    <name type="scientific">Cyprinodon variegatus</name>
    <name type="common">Sheepshead minnow</name>
    <dbReference type="NCBI Taxonomy" id="28743"/>
    <lineage>
        <taxon>Eukaryota</taxon>
        <taxon>Metazoa</taxon>
        <taxon>Chordata</taxon>
        <taxon>Craniata</taxon>
        <taxon>Vertebrata</taxon>
        <taxon>Euteleostomi</taxon>
        <taxon>Actinopterygii</taxon>
        <taxon>Neopterygii</taxon>
        <taxon>Teleostei</taxon>
        <taxon>Neoteleostei</taxon>
        <taxon>Acanthomorphata</taxon>
        <taxon>Ovalentaria</taxon>
        <taxon>Atherinomorphae</taxon>
        <taxon>Cyprinodontiformes</taxon>
        <taxon>Cyprinodontidae</taxon>
        <taxon>Cyprinodon</taxon>
    </lineage>
</organism>